<dbReference type="SMART" id="SM00254">
    <property type="entry name" value="ShKT"/>
    <property type="match status" value="3"/>
</dbReference>
<proteinExistence type="predicted"/>
<dbReference type="InterPro" id="IPR008979">
    <property type="entry name" value="Galactose-bd-like_sf"/>
</dbReference>
<name>A0ABN8NQU6_9CNID</name>
<keyword evidence="3 6" id="KW-0645">Protease</keyword>
<evidence type="ECO:0000256" key="4">
    <source>
        <dbReference type="ARBA" id="ARBA00022801"/>
    </source>
</evidence>
<feature type="compositionally biased region" description="Pro residues" evidence="8">
    <location>
        <begin position="441"/>
        <end position="467"/>
    </location>
</feature>
<dbReference type="InterPro" id="IPR001506">
    <property type="entry name" value="Peptidase_M12A"/>
</dbReference>
<dbReference type="PRINTS" id="PR00480">
    <property type="entry name" value="ASTACIN"/>
</dbReference>
<keyword evidence="4 6" id="KW-0378">Hydrolase</keyword>
<dbReference type="SUPFAM" id="SSF55486">
    <property type="entry name" value="Metalloproteases ('zincins'), catalytic domain"/>
    <property type="match status" value="1"/>
</dbReference>
<keyword evidence="9" id="KW-0472">Membrane</keyword>
<dbReference type="SMART" id="SM00235">
    <property type="entry name" value="ZnMc"/>
    <property type="match status" value="1"/>
</dbReference>
<dbReference type="CDD" id="cd04280">
    <property type="entry name" value="ZnMc_astacin_like"/>
    <property type="match status" value="1"/>
</dbReference>
<dbReference type="InterPro" id="IPR003582">
    <property type="entry name" value="ShKT_dom"/>
</dbReference>
<feature type="domain" description="ShKT" evidence="11">
    <location>
        <begin position="360"/>
        <end position="396"/>
    </location>
</feature>
<gene>
    <name evidence="13" type="ORF">PLOB_00022188</name>
</gene>
<feature type="region of interest" description="Disordered" evidence="8">
    <location>
        <begin position="441"/>
        <end position="487"/>
    </location>
</feature>
<keyword evidence="6 7" id="KW-0862">Zinc</keyword>
<evidence type="ECO:0000256" key="7">
    <source>
        <dbReference type="RuleBase" id="RU361183"/>
    </source>
</evidence>
<dbReference type="PANTHER" id="PTHR10127:SF893">
    <property type="entry name" value="METALLOENDOPEPTIDASE"/>
    <property type="match status" value="1"/>
</dbReference>
<comment type="function">
    <text evidence="1">Metalloprotease.</text>
</comment>
<dbReference type="Pfam" id="PF01400">
    <property type="entry name" value="Astacin"/>
    <property type="match status" value="1"/>
</dbReference>
<feature type="disulfide bond" evidence="5">
    <location>
        <begin position="401"/>
        <end position="435"/>
    </location>
</feature>
<dbReference type="Pfam" id="PF01549">
    <property type="entry name" value="ShK"/>
    <property type="match status" value="3"/>
</dbReference>
<keyword evidence="9" id="KW-0812">Transmembrane</keyword>
<dbReference type="PROSITE" id="PS01286">
    <property type="entry name" value="FA58C_2"/>
    <property type="match status" value="1"/>
</dbReference>
<dbReference type="CDD" id="cd00057">
    <property type="entry name" value="FA58C"/>
    <property type="match status" value="1"/>
</dbReference>
<feature type="domain" description="F5/8 type C" evidence="10">
    <location>
        <begin position="534"/>
        <end position="690"/>
    </location>
</feature>
<evidence type="ECO:0000256" key="9">
    <source>
        <dbReference type="SAM" id="Phobius"/>
    </source>
</evidence>
<dbReference type="PROSITE" id="PS51864">
    <property type="entry name" value="ASTACIN"/>
    <property type="match status" value="1"/>
</dbReference>
<reference evidence="13 14" key="1">
    <citation type="submission" date="2022-05" db="EMBL/GenBank/DDBJ databases">
        <authorList>
            <consortium name="Genoscope - CEA"/>
            <person name="William W."/>
        </authorList>
    </citation>
    <scope>NUCLEOTIDE SEQUENCE [LARGE SCALE GENOMIC DNA]</scope>
</reference>
<feature type="binding site" evidence="6">
    <location>
        <position position="233"/>
    </location>
    <ligand>
        <name>Zn(2+)</name>
        <dbReference type="ChEBI" id="CHEBI:29105"/>
        <note>catalytic</note>
    </ligand>
</feature>
<dbReference type="InterPro" id="IPR034035">
    <property type="entry name" value="Astacin-like_dom"/>
</dbReference>
<dbReference type="InterPro" id="IPR000421">
    <property type="entry name" value="FA58C"/>
</dbReference>
<dbReference type="PROSITE" id="PS50022">
    <property type="entry name" value="FA58C_3"/>
    <property type="match status" value="1"/>
</dbReference>
<dbReference type="EC" id="3.4.24.-" evidence="7"/>
<dbReference type="InterPro" id="IPR024079">
    <property type="entry name" value="MetalloPept_cat_dom_sf"/>
</dbReference>
<feature type="binding site" evidence="6">
    <location>
        <position position="239"/>
    </location>
    <ligand>
        <name>Zn(2+)</name>
        <dbReference type="ChEBI" id="CHEBI:29105"/>
        <note>catalytic</note>
    </ligand>
</feature>
<feature type="transmembrane region" description="Helical" evidence="9">
    <location>
        <begin position="67"/>
        <end position="90"/>
    </location>
</feature>
<evidence type="ECO:0000256" key="8">
    <source>
        <dbReference type="SAM" id="MobiDB-lite"/>
    </source>
</evidence>
<evidence type="ECO:0000259" key="11">
    <source>
        <dbReference type="PROSITE" id="PS51670"/>
    </source>
</evidence>
<evidence type="ECO:0000256" key="1">
    <source>
        <dbReference type="ARBA" id="ARBA00002657"/>
    </source>
</evidence>
<keyword evidence="14" id="KW-1185">Reference proteome</keyword>
<evidence type="ECO:0000256" key="6">
    <source>
        <dbReference type="PROSITE-ProRule" id="PRU01211"/>
    </source>
</evidence>
<dbReference type="SUPFAM" id="SSF49785">
    <property type="entry name" value="Galactose-binding domain-like"/>
    <property type="match status" value="1"/>
</dbReference>
<dbReference type="PANTHER" id="PTHR10127">
    <property type="entry name" value="DISCOIDIN, CUB, EGF, LAMININ , AND ZINC METALLOPROTEASE DOMAIN CONTAINING"/>
    <property type="match status" value="1"/>
</dbReference>
<protein>
    <recommendedName>
        <fullName evidence="7">Metalloendopeptidase</fullName>
        <ecNumber evidence="7">3.4.24.-</ecNumber>
    </recommendedName>
</protein>
<keyword evidence="5" id="KW-1015">Disulfide bond</keyword>
<evidence type="ECO:0000256" key="2">
    <source>
        <dbReference type="ARBA" id="ARBA00022656"/>
    </source>
</evidence>
<keyword evidence="6 7" id="KW-0482">Metalloprotease</keyword>
<dbReference type="Gene3D" id="2.60.120.260">
    <property type="entry name" value="Galactose-binding domain-like"/>
    <property type="match status" value="1"/>
</dbReference>
<dbReference type="EMBL" id="CALNXK010000026">
    <property type="protein sequence ID" value="CAH3113561.1"/>
    <property type="molecule type" value="Genomic_DNA"/>
</dbReference>
<feature type="active site" evidence="6">
    <location>
        <position position="230"/>
    </location>
</feature>
<dbReference type="Gene3D" id="1.10.10.1940">
    <property type="match status" value="1"/>
</dbReference>
<evidence type="ECO:0000313" key="13">
    <source>
        <dbReference type="EMBL" id="CAH3113561.1"/>
    </source>
</evidence>
<dbReference type="Pfam" id="PF00754">
    <property type="entry name" value="F5_F8_type_C"/>
    <property type="match status" value="1"/>
</dbReference>
<keyword evidence="9" id="KW-1133">Transmembrane helix</keyword>
<dbReference type="InterPro" id="IPR006026">
    <property type="entry name" value="Peptidase_Metallo"/>
</dbReference>
<feature type="domain" description="Peptidase M12A" evidence="12">
    <location>
        <begin position="136"/>
        <end position="332"/>
    </location>
</feature>
<dbReference type="Gene3D" id="3.40.390.10">
    <property type="entry name" value="Collagenase (Catalytic Domain)"/>
    <property type="match status" value="1"/>
</dbReference>
<dbReference type="PROSITE" id="PS01285">
    <property type="entry name" value="FA58C_1"/>
    <property type="match status" value="1"/>
</dbReference>
<dbReference type="PROSITE" id="PS51670">
    <property type="entry name" value="SHKT"/>
    <property type="match status" value="2"/>
</dbReference>
<sequence length="692" mass="77503">MARISPLGLCLFAVIFTISAALKRKGAMEQILEANMNPGQKVLLRRFHLNWLHFRIQSKARLERSDFAITLTPSLVSSILISTMVALYILTPFTDPHQSPPGKHLSFYQGDIRLSKEQAENLKKYGDPSKNSANSRAASSVESERWPNAVIPYTFDCSVENMESAVRSVLNAMKQWERKTCLRFVPRTNEKAYLEFFKDQGCWGHVGHQGYKTQISIGSDCDFTHVMVHEIGHSVGFWHEQSRPDRDSYITVLWENVLPGLEDAFAKRKWGTEVVDYGVPYDFESIMHYPFTAFSKNGKPTIRNKVSMNGKVPYVELSDGDAQQTNAMYKCNVVMRKRAIDDFSTFKPVPRIQKRSSGVCKDDAPTQNCQEWKKFNYCSDRPDDMYTWCKVTCNLCSSDSCMDKNGNCPAWKQYGHCQNSPDIMKEHCSYTCNFCNAPPTERPTPPPPQTTSKPSPPTPSTQPPKPPTGTGSPTAVPPTSSPAGATGLRCVDKTGGCSDYSADDCANSGWVLRHCRKSCNAKCDKAPLKPQGSCAEPLGLGWDNKLPDSAFTASSELSPGGGWWALASNARLYFEDDYSSKRIGSWCAVDRNPQWLKIDLGQMKTITGIATQGRDVFTEHVANYELAFSNDGSTWKNYEENGRSRVFDGNCDNFTPVLNRFNPVQARYVKVLPHDNPSSWVCMRVELYGCDA</sequence>
<evidence type="ECO:0000256" key="3">
    <source>
        <dbReference type="ARBA" id="ARBA00022670"/>
    </source>
</evidence>
<feature type="domain" description="ShKT" evidence="11">
    <location>
        <begin position="401"/>
        <end position="435"/>
    </location>
</feature>
<evidence type="ECO:0000313" key="14">
    <source>
        <dbReference type="Proteomes" id="UP001159405"/>
    </source>
</evidence>
<keyword evidence="2" id="KW-0800">Toxin</keyword>
<keyword evidence="6 7" id="KW-0479">Metal-binding</keyword>
<dbReference type="SMART" id="SM00231">
    <property type="entry name" value="FA58C"/>
    <property type="match status" value="1"/>
</dbReference>
<feature type="transmembrane region" description="Helical" evidence="9">
    <location>
        <begin position="6"/>
        <end position="22"/>
    </location>
</feature>
<evidence type="ECO:0000259" key="10">
    <source>
        <dbReference type="PROSITE" id="PS50022"/>
    </source>
</evidence>
<dbReference type="Proteomes" id="UP001159405">
    <property type="component" value="Unassembled WGS sequence"/>
</dbReference>
<organism evidence="13 14">
    <name type="scientific">Porites lobata</name>
    <dbReference type="NCBI Taxonomy" id="104759"/>
    <lineage>
        <taxon>Eukaryota</taxon>
        <taxon>Metazoa</taxon>
        <taxon>Cnidaria</taxon>
        <taxon>Anthozoa</taxon>
        <taxon>Hexacorallia</taxon>
        <taxon>Scleractinia</taxon>
        <taxon>Fungiina</taxon>
        <taxon>Poritidae</taxon>
        <taxon>Porites</taxon>
    </lineage>
</organism>
<comment type="caution">
    <text evidence="13">The sequence shown here is derived from an EMBL/GenBank/DDBJ whole genome shotgun (WGS) entry which is preliminary data.</text>
</comment>
<comment type="caution">
    <text evidence="5">Lacks conserved residue(s) required for the propagation of feature annotation.</text>
</comment>
<evidence type="ECO:0000256" key="5">
    <source>
        <dbReference type="PROSITE-ProRule" id="PRU01005"/>
    </source>
</evidence>
<evidence type="ECO:0000259" key="12">
    <source>
        <dbReference type="PROSITE" id="PS51864"/>
    </source>
</evidence>
<accession>A0ABN8NQU6</accession>
<comment type="cofactor">
    <cofactor evidence="6 7">
        <name>Zn(2+)</name>
        <dbReference type="ChEBI" id="CHEBI:29105"/>
    </cofactor>
    <text evidence="6 7">Binds 1 zinc ion per subunit.</text>
</comment>
<feature type="binding site" evidence="6">
    <location>
        <position position="229"/>
    </location>
    <ligand>
        <name>Zn(2+)</name>
        <dbReference type="ChEBI" id="CHEBI:29105"/>
        <note>catalytic</note>
    </ligand>
</feature>